<dbReference type="Proteomes" id="UP000667349">
    <property type="component" value="Unassembled WGS sequence"/>
</dbReference>
<dbReference type="GO" id="GO:0000793">
    <property type="term" value="C:condensed chromosome"/>
    <property type="evidence" value="ECO:0007669"/>
    <property type="project" value="TreeGrafter"/>
</dbReference>
<keyword evidence="1" id="KW-0489">Methyltransferase</keyword>
<feature type="non-terminal residue" evidence="1">
    <location>
        <position position="1"/>
    </location>
</feature>
<accession>A0A836F3I0</accession>
<dbReference type="InterPro" id="IPR052709">
    <property type="entry name" value="Transposase-MT_Hybrid"/>
</dbReference>
<feature type="non-terminal residue" evidence="1">
    <location>
        <position position="176"/>
    </location>
</feature>
<dbReference type="GO" id="GO:0015074">
    <property type="term" value="P:DNA integration"/>
    <property type="evidence" value="ECO:0007669"/>
    <property type="project" value="TreeGrafter"/>
</dbReference>
<proteinExistence type="predicted"/>
<evidence type="ECO:0000313" key="1">
    <source>
        <dbReference type="EMBL" id="KAG5311619.1"/>
    </source>
</evidence>
<dbReference type="GO" id="GO:0000014">
    <property type="term" value="F:single-stranded DNA endodeoxyribonuclease activity"/>
    <property type="evidence" value="ECO:0007669"/>
    <property type="project" value="TreeGrafter"/>
</dbReference>
<name>A0A836F3I0_9HYME</name>
<reference evidence="1" key="1">
    <citation type="submission" date="2020-02" db="EMBL/GenBank/DDBJ databases">
        <title>Relaxed selection underlies rapid genomic changes in the transitions from sociality to social parasitism in ants.</title>
        <authorList>
            <person name="Bi X."/>
        </authorList>
    </citation>
    <scope>NUCLEOTIDE SEQUENCE</scope>
    <source>
        <strain evidence="1">BGI-DK2013a</strain>
        <tissue evidence="1">Whole body</tissue>
    </source>
</reference>
<comment type="caution">
    <text evidence="1">The sequence shown here is derived from an EMBL/GenBank/DDBJ whole genome shotgun (WGS) entry which is preliminary data.</text>
</comment>
<dbReference type="Gene3D" id="3.30.420.10">
    <property type="entry name" value="Ribonuclease H-like superfamily/Ribonuclease H"/>
    <property type="match status" value="1"/>
</dbReference>
<dbReference type="GO" id="GO:0003697">
    <property type="term" value="F:single-stranded DNA binding"/>
    <property type="evidence" value="ECO:0007669"/>
    <property type="project" value="TreeGrafter"/>
</dbReference>
<dbReference type="AlphaFoldDB" id="A0A836F3I0"/>
<dbReference type="GO" id="GO:0032259">
    <property type="term" value="P:methylation"/>
    <property type="evidence" value="ECO:0007669"/>
    <property type="project" value="UniProtKB-KW"/>
</dbReference>
<dbReference type="GO" id="GO:0035861">
    <property type="term" value="C:site of double-strand break"/>
    <property type="evidence" value="ECO:0007669"/>
    <property type="project" value="TreeGrafter"/>
</dbReference>
<dbReference type="GO" id="GO:0006303">
    <property type="term" value="P:double-strand break repair via nonhomologous end joining"/>
    <property type="evidence" value="ECO:0007669"/>
    <property type="project" value="TreeGrafter"/>
</dbReference>
<dbReference type="GO" id="GO:0042800">
    <property type="term" value="F:histone H3K4 methyltransferase activity"/>
    <property type="evidence" value="ECO:0007669"/>
    <property type="project" value="TreeGrafter"/>
</dbReference>
<organism evidence="1 2">
    <name type="scientific">Acromyrmex insinuator</name>
    <dbReference type="NCBI Taxonomy" id="230686"/>
    <lineage>
        <taxon>Eukaryota</taxon>
        <taxon>Metazoa</taxon>
        <taxon>Ecdysozoa</taxon>
        <taxon>Arthropoda</taxon>
        <taxon>Hexapoda</taxon>
        <taxon>Insecta</taxon>
        <taxon>Pterygota</taxon>
        <taxon>Neoptera</taxon>
        <taxon>Endopterygota</taxon>
        <taxon>Hymenoptera</taxon>
        <taxon>Apocrita</taxon>
        <taxon>Aculeata</taxon>
        <taxon>Formicoidea</taxon>
        <taxon>Formicidae</taxon>
        <taxon>Myrmicinae</taxon>
        <taxon>Acromyrmex</taxon>
    </lineage>
</organism>
<dbReference type="PANTHER" id="PTHR46060">
    <property type="entry name" value="MARINER MOS1 TRANSPOSASE-LIKE PROTEIN"/>
    <property type="match status" value="1"/>
</dbReference>
<sequence>GCLNLAVCHMPVSLNHFTHSINISGNNRREWTIFTEFTKKGHVSTVSIAQELNIAQKTVWNHLNKTGFKKKLNVWVPYELTQKNLMDRISICESLLNRNKINPFLKRMLTGDEKWITYDNVKRKRLWSNRGEPAQMAKSGRFCCVFGGIGRESSTTSCSPTAKLLIRTCTINNWTV</sequence>
<dbReference type="GO" id="GO:0005634">
    <property type="term" value="C:nucleus"/>
    <property type="evidence" value="ECO:0007669"/>
    <property type="project" value="TreeGrafter"/>
</dbReference>
<dbReference type="GO" id="GO:0044774">
    <property type="term" value="P:mitotic DNA integrity checkpoint signaling"/>
    <property type="evidence" value="ECO:0007669"/>
    <property type="project" value="TreeGrafter"/>
</dbReference>
<dbReference type="InterPro" id="IPR036397">
    <property type="entry name" value="RNaseH_sf"/>
</dbReference>
<dbReference type="PANTHER" id="PTHR46060:SF2">
    <property type="entry name" value="HISTONE-LYSINE N-METHYLTRANSFERASE SETMAR"/>
    <property type="match status" value="1"/>
</dbReference>
<dbReference type="GO" id="GO:0000729">
    <property type="term" value="P:DNA double-strand break processing"/>
    <property type="evidence" value="ECO:0007669"/>
    <property type="project" value="TreeGrafter"/>
</dbReference>
<dbReference type="EMBL" id="JAANHZ010000358">
    <property type="protein sequence ID" value="KAG5311619.1"/>
    <property type="molecule type" value="Genomic_DNA"/>
</dbReference>
<gene>
    <name evidence="1" type="primary">Setmar_84</name>
    <name evidence="1" type="ORF">G6Z75_0009575</name>
</gene>
<dbReference type="GO" id="GO:0044547">
    <property type="term" value="F:DNA topoisomerase binding"/>
    <property type="evidence" value="ECO:0007669"/>
    <property type="project" value="TreeGrafter"/>
</dbReference>
<dbReference type="GO" id="GO:0003690">
    <property type="term" value="F:double-stranded DNA binding"/>
    <property type="evidence" value="ECO:0007669"/>
    <property type="project" value="TreeGrafter"/>
</dbReference>
<evidence type="ECO:0000313" key="2">
    <source>
        <dbReference type="Proteomes" id="UP000667349"/>
    </source>
</evidence>
<keyword evidence="1" id="KW-0808">Transferase</keyword>
<dbReference type="GO" id="GO:0031297">
    <property type="term" value="P:replication fork processing"/>
    <property type="evidence" value="ECO:0007669"/>
    <property type="project" value="TreeGrafter"/>
</dbReference>
<protein>
    <submittedName>
        <fullName evidence="1">SETMR methyltransferase</fullName>
    </submittedName>
</protein>
<keyword evidence="2" id="KW-1185">Reference proteome</keyword>
<dbReference type="GO" id="GO:0046975">
    <property type="term" value="F:histone H3K36 methyltransferase activity"/>
    <property type="evidence" value="ECO:0007669"/>
    <property type="project" value="TreeGrafter"/>
</dbReference>